<dbReference type="Gene3D" id="1.25.10.10">
    <property type="entry name" value="Leucine-rich Repeat Variant"/>
    <property type="match status" value="1"/>
</dbReference>
<dbReference type="InterPro" id="IPR011989">
    <property type="entry name" value="ARM-like"/>
</dbReference>
<sequence length="139" mass="15414">ESGGICWYAPEAIGEILVNIPKLRDQFVTVLCSFIKEEPFERGVHRALSRMARFAPDTLADMPSNLIESLDDPDPVIRGHACEILGLLRAGMAEDKLESLKDDKTEYKCYDFGTRELVRISVGDAASEALVALSREDGR</sequence>
<comment type="caution">
    <text evidence="1">The sequence shown here is derived from an EMBL/GenBank/DDBJ whole genome shotgun (WGS) entry which is preliminary data.</text>
</comment>
<feature type="non-terminal residue" evidence="1">
    <location>
        <position position="1"/>
    </location>
</feature>
<dbReference type="InterPro" id="IPR016024">
    <property type="entry name" value="ARM-type_fold"/>
</dbReference>
<name>X0SSQ1_9ZZZZ</name>
<dbReference type="AlphaFoldDB" id="X0SSQ1"/>
<accession>X0SSQ1</accession>
<gene>
    <name evidence="1" type="ORF">S01H1_16018</name>
</gene>
<proteinExistence type="predicted"/>
<dbReference type="InterPro" id="IPR054701">
    <property type="entry name" value="DVU0298-like"/>
</dbReference>
<evidence type="ECO:0000313" key="1">
    <source>
        <dbReference type="EMBL" id="GAF78176.1"/>
    </source>
</evidence>
<dbReference type="NCBIfam" id="NF045662">
    <property type="entry name" value="DVU0298_fam"/>
    <property type="match status" value="1"/>
</dbReference>
<reference evidence="1" key="1">
    <citation type="journal article" date="2014" name="Front. Microbiol.">
        <title>High frequency of phylogenetically diverse reductive dehalogenase-homologous genes in deep subseafloor sedimentary metagenomes.</title>
        <authorList>
            <person name="Kawai M."/>
            <person name="Futagami T."/>
            <person name="Toyoda A."/>
            <person name="Takaki Y."/>
            <person name="Nishi S."/>
            <person name="Hori S."/>
            <person name="Arai W."/>
            <person name="Tsubouchi T."/>
            <person name="Morono Y."/>
            <person name="Uchiyama I."/>
            <person name="Ito T."/>
            <person name="Fujiyama A."/>
            <person name="Inagaki F."/>
            <person name="Takami H."/>
        </authorList>
    </citation>
    <scope>NUCLEOTIDE SEQUENCE</scope>
    <source>
        <strain evidence="1">Expedition CK06-06</strain>
    </source>
</reference>
<evidence type="ECO:0008006" key="2">
    <source>
        <dbReference type="Google" id="ProtNLM"/>
    </source>
</evidence>
<dbReference type="SUPFAM" id="SSF48371">
    <property type="entry name" value="ARM repeat"/>
    <property type="match status" value="1"/>
</dbReference>
<dbReference type="EMBL" id="BARS01008394">
    <property type="protein sequence ID" value="GAF78176.1"/>
    <property type="molecule type" value="Genomic_DNA"/>
</dbReference>
<organism evidence="1">
    <name type="scientific">marine sediment metagenome</name>
    <dbReference type="NCBI Taxonomy" id="412755"/>
    <lineage>
        <taxon>unclassified sequences</taxon>
        <taxon>metagenomes</taxon>
        <taxon>ecological metagenomes</taxon>
    </lineage>
</organism>
<protein>
    <recommendedName>
        <fullName evidence="2">HEAT repeat domain-containing protein</fullName>
    </recommendedName>
</protein>